<reference evidence="1 2" key="1">
    <citation type="submission" date="2020-08" db="EMBL/GenBank/DDBJ databases">
        <title>Genomic Encyclopedia of Type Strains, Phase IV (KMG-IV): sequencing the most valuable type-strain genomes for metagenomic binning, comparative biology and taxonomic classification.</title>
        <authorList>
            <person name="Goeker M."/>
        </authorList>
    </citation>
    <scope>NUCLEOTIDE SEQUENCE [LARGE SCALE GENOMIC DNA]</scope>
    <source>
        <strain evidence="1 2">DSM 19512</strain>
    </source>
</reference>
<dbReference type="SUPFAM" id="SSF50494">
    <property type="entry name" value="Trypsin-like serine proteases"/>
    <property type="match status" value="1"/>
</dbReference>
<evidence type="ECO:0000313" key="2">
    <source>
        <dbReference type="Proteomes" id="UP000538670"/>
    </source>
</evidence>
<proteinExistence type="predicted"/>
<gene>
    <name evidence="1" type="ORF">GGR48_001001</name>
</gene>
<dbReference type="Gene3D" id="2.40.10.10">
    <property type="entry name" value="Trypsin-like serine proteases"/>
    <property type="match status" value="2"/>
</dbReference>
<organism evidence="1 2">
    <name type="scientific">Sphingomonas pseudosanguinis</name>
    <dbReference type="NCBI Taxonomy" id="413712"/>
    <lineage>
        <taxon>Bacteria</taxon>
        <taxon>Pseudomonadati</taxon>
        <taxon>Pseudomonadota</taxon>
        <taxon>Alphaproteobacteria</taxon>
        <taxon>Sphingomonadales</taxon>
        <taxon>Sphingomonadaceae</taxon>
        <taxon>Sphingomonas</taxon>
    </lineage>
</organism>
<comment type="caution">
    <text evidence="1">The sequence shown here is derived from an EMBL/GenBank/DDBJ whole genome shotgun (WGS) entry which is preliminary data.</text>
</comment>
<dbReference type="InterPro" id="IPR043504">
    <property type="entry name" value="Peptidase_S1_PA_chymotrypsin"/>
</dbReference>
<dbReference type="RefSeq" id="WP_240455981.1">
    <property type="nucleotide sequence ID" value="NZ_JACIDH010000002.1"/>
</dbReference>
<dbReference type="AlphaFoldDB" id="A0A7W6AAQ7"/>
<evidence type="ECO:0008006" key="3">
    <source>
        <dbReference type="Google" id="ProtNLM"/>
    </source>
</evidence>
<dbReference type="EMBL" id="JACIDH010000002">
    <property type="protein sequence ID" value="MBB3878588.1"/>
    <property type="molecule type" value="Genomic_DNA"/>
</dbReference>
<keyword evidence="2" id="KW-1185">Reference proteome</keyword>
<name>A0A7W6AAQ7_9SPHN</name>
<sequence>MMGYKPCSSWACNSWAFRLVAPGLIAVATPAAGQVEPPLDGRAALSLDAATYAASSGLSPAQAQRELEIQEASVPVTDALKVEFASRLAGLSVGHAPFHIDILLTGDAPVADRTVVIAGANVLIRFRTGAYASHDQLIMAAALYQTEIRASLTKPPGIGVDPRIGALVVMVGQADALAEPDDALRDRIARLTGVPVRIATLEAPDTDMADVQGGGRLVGVDPGDGRRYACTSGFVVRRGSESAIVTAAHCPDNLSWADGTNAAPPLTFLGQWGWGYQDVQLQGSTVPLAPTFWSDTAKTVQRRVEGQRARGSTRAGDIVCHRGERTGYSCAEVWLPDFAPAGDLCGGGCTPTWVAVRGPTCRSGDSGGPVFLGGTAFGIVKGGSYRADGSCAFYYYMSLDFLPSGWSLALG</sequence>
<evidence type="ECO:0000313" key="1">
    <source>
        <dbReference type="EMBL" id="MBB3878588.1"/>
    </source>
</evidence>
<accession>A0A7W6AAQ7</accession>
<dbReference type="InterPro" id="IPR009003">
    <property type="entry name" value="Peptidase_S1_PA"/>
</dbReference>
<protein>
    <recommendedName>
        <fullName evidence="3">Peptidase S1 domain-containing protein</fullName>
    </recommendedName>
</protein>
<dbReference type="Proteomes" id="UP000538670">
    <property type="component" value="Unassembled WGS sequence"/>
</dbReference>